<dbReference type="AlphaFoldDB" id="A0A1H6CYQ1"/>
<evidence type="ECO:0000313" key="7">
    <source>
        <dbReference type="EMBL" id="SEG77516.1"/>
    </source>
</evidence>
<organism evidence="7 8">
    <name type="scientific">Bosea lathyri</name>
    <dbReference type="NCBI Taxonomy" id="1036778"/>
    <lineage>
        <taxon>Bacteria</taxon>
        <taxon>Pseudomonadati</taxon>
        <taxon>Pseudomonadota</taxon>
        <taxon>Alphaproteobacteria</taxon>
        <taxon>Hyphomicrobiales</taxon>
        <taxon>Boseaceae</taxon>
        <taxon>Bosea</taxon>
    </lineage>
</organism>
<dbReference type="Pfam" id="PF04800">
    <property type="entry name" value="NDUS4"/>
    <property type="match status" value="1"/>
</dbReference>
<dbReference type="RefSeq" id="WP_103875055.1">
    <property type="nucleotide sequence ID" value="NZ_FNUY01000013.1"/>
</dbReference>
<dbReference type="OrthoDB" id="9799572at2"/>
<evidence type="ECO:0000313" key="8">
    <source>
        <dbReference type="Proteomes" id="UP000236743"/>
    </source>
</evidence>
<dbReference type="GO" id="GO:0022900">
    <property type="term" value="P:electron transport chain"/>
    <property type="evidence" value="ECO:0007669"/>
    <property type="project" value="InterPro"/>
</dbReference>
<keyword evidence="4" id="KW-0809">Transit peptide</keyword>
<reference evidence="7 8" key="1">
    <citation type="submission" date="2016-10" db="EMBL/GenBank/DDBJ databases">
        <authorList>
            <person name="de Groot N.N."/>
        </authorList>
    </citation>
    <scope>NUCLEOTIDE SEQUENCE [LARGE SCALE GENOMIC DNA]</scope>
    <source>
        <strain evidence="7 8">DSM 26656</strain>
    </source>
</reference>
<dbReference type="Proteomes" id="UP000236743">
    <property type="component" value="Unassembled WGS sequence"/>
</dbReference>
<sequence length="101" mass="11902">MTARIYRPARTAMQSGTAKTDRWLLEYEAERPREIEPLMGWTSSGDMKSQLKLWFDTQEEAVAYATRNGIPYRVEQPHEPSRRTMAYSDNFKFSRVGQWTH</sequence>
<evidence type="ECO:0000256" key="5">
    <source>
        <dbReference type="ARBA" id="ARBA00022982"/>
    </source>
</evidence>
<keyword evidence="6" id="KW-0472">Membrane</keyword>
<proteinExistence type="predicted"/>
<evidence type="ECO:0000256" key="3">
    <source>
        <dbReference type="ARBA" id="ARBA00022660"/>
    </source>
</evidence>
<gene>
    <name evidence="7" type="ORF">SAMN04488115_11314</name>
</gene>
<dbReference type="InterPro" id="IPR038532">
    <property type="entry name" value="NDUFS4-like_sf"/>
</dbReference>
<dbReference type="Gene3D" id="3.30.160.190">
    <property type="entry name" value="atu1810 like domain"/>
    <property type="match status" value="1"/>
</dbReference>
<dbReference type="PANTHER" id="PTHR12219">
    <property type="entry name" value="NADH-UBIQUINONE OXIDOREDUCTASE"/>
    <property type="match status" value="1"/>
</dbReference>
<keyword evidence="5" id="KW-0249">Electron transport</keyword>
<evidence type="ECO:0000256" key="4">
    <source>
        <dbReference type="ARBA" id="ARBA00022946"/>
    </source>
</evidence>
<accession>A0A1H6CYQ1</accession>
<dbReference type="InterPro" id="IPR006885">
    <property type="entry name" value="NADH_UbQ_FeS_4_mit-like"/>
</dbReference>
<protein>
    <submittedName>
        <fullName evidence="7">ETC complex I subunit conserved region</fullName>
    </submittedName>
</protein>
<keyword evidence="8" id="KW-1185">Reference proteome</keyword>
<dbReference type="EMBL" id="FNUY01000013">
    <property type="protein sequence ID" value="SEG77516.1"/>
    <property type="molecule type" value="Genomic_DNA"/>
</dbReference>
<evidence type="ECO:0000256" key="6">
    <source>
        <dbReference type="ARBA" id="ARBA00023136"/>
    </source>
</evidence>
<comment type="subcellular location">
    <subcellularLocation>
        <location evidence="1">Membrane</location>
    </subcellularLocation>
</comment>
<evidence type="ECO:0000256" key="2">
    <source>
        <dbReference type="ARBA" id="ARBA00022448"/>
    </source>
</evidence>
<keyword evidence="2" id="KW-0813">Transport</keyword>
<dbReference type="GO" id="GO:0016020">
    <property type="term" value="C:membrane"/>
    <property type="evidence" value="ECO:0007669"/>
    <property type="project" value="UniProtKB-SubCell"/>
</dbReference>
<keyword evidence="3" id="KW-0679">Respiratory chain</keyword>
<name>A0A1H6CYQ1_9HYPH</name>
<dbReference type="PANTHER" id="PTHR12219:SF8">
    <property type="entry name" value="NADH DEHYDROGENASE [UBIQUINONE] IRON-SULFUR PROTEIN 4, MITOCHONDRIAL"/>
    <property type="match status" value="1"/>
</dbReference>
<evidence type="ECO:0000256" key="1">
    <source>
        <dbReference type="ARBA" id="ARBA00004370"/>
    </source>
</evidence>